<dbReference type="InterPro" id="IPR006311">
    <property type="entry name" value="TAT_signal"/>
</dbReference>
<dbReference type="STRING" id="1029756.W911_15770"/>
<evidence type="ECO:0000256" key="2">
    <source>
        <dbReference type="SAM" id="SignalP"/>
    </source>
</evidence>
<dbReference type="AlphaFoldDB" id="V5SKA1"/>
<dbReference type="PANTHER" id="PTHR33376:SF5">
    <property type="entry name" value="EXTRACYTOPLASMIC SOLUTE RECEPTOR PROTEIN"/>
    <property type="match status" value="1"/>
</dbReference>
<name>V5SKA1_9HYPH</name>
<organism evidence="3 4">
    <name type="scientific">Hyphomicrobium nitrativorans NL23</name>
    <dbReference type="NCBI Taxonomy" id="1029756"/>
    <lineage>
        <taxon>Bacteria</taxon>
        <taxon>Pseudomonadati</taxon>
        <taxon>Pseudomonadota</taxon>
        <taxon>Alphaproteobacteria</taxon>
        <taxon>Hyphomicrobiales</taxon>
        <taxon>Hyphomicrobiaceae</taxon>
        <taxon>Hyphomicrobium</taxon>
    </lineage>
</organism>
<sequence length="355" mass="36541">MDRRKFLISTGGVAVAAAASTAGAEAAAWISSPGPVPEGAIVLRLAMPWKDRPQGPAESARRLAQRFQAMTGGRYHLQIAASAGDADLLHASPHDIAHHHPAFSYFAGLPGSAGLAASDFAHWLTVGGGQMLWDDLAADYGWKPLLAGHLGDAPPLWSRAPITRLSDIAGAPLAVAGLGADAARALGAEVQPLGPDAAIRALGDGTVHAAETGGLLTSLGLGVARVAKHATGHGLTGRGTALGLHVRLDVWDRIAPEDQAILAAAAEQEFHASVAEDRAHERLARQTLETAFGVTFAAWPADIAGALDRVAEATVAHVAGYDTRSARIDQSYMAFRSAVSGSAAPRRHSVAGAIS</sequence>
<accession>V5SKA1</accession>
<dbReference type="PROSITE" id="PS51318">
    <property type="entry name" value="TAT"/>
    <property type="match status" value="1"/>
</dbReference>
<dbReference type="Proteomes" id="UP000018542">
    <property type="component" value="Chromosome"/>
</dbReference>
<evidence type="ECO:0008006" key="5">
    <source>
        <dbReference type="Google" id="ProtNLM"/>
    </source>
</evidence>
<feature type="signal peptide" evidence="2">
    <location>
        <begin position="1"/>
        <end position="24"/>
    </location>
</feature>
<evidence type="ECO:0000256" key="1">
    <source>
        <dbReference type="ARBA" id="ARBA00022729"/>
    </source>
</evidence>
<dbReference type="HOGENOM" id="CLU_780262_0_0_5"/>
<dbReference type="PATRIC" id="fig|1029756.8.peg.3286"/>
<feature type="chain" id="PRO_5004741676" description="C4-dicarboxylate ABC transporter substrate-binding protein" evidence="2">
    <location>
        <begin position="25"/>
        <end position="355"/>
    </location>
</feature>
<dbReference type="Gene3D" id="3.40.190.170">
    <property type="entry name" value="Bacterial extracellular solute-binding protein, family 7"/>
    <property type="match status" value="1"/>
</dbReference>
<keyword evidence="4" id="KW-1185">Reference proteome</keyword>
<dbReference type="PANTHER" id="PTHR33376">
    <property type="match status" value="1"/>
</dbReference>
<dbReference type="Pfam" id="PF03480">
    <property type="entry name" value="DctP"/>
    <property type="match status" value="1"/>
</dbReference>
<dbReference type="Gene3D" id="3.40.190.10">
    <property type="entry name" value="Periplasmic binding protein-like II"/>
    <property type="match status" value="1"/>
</dbReference>
<dbReference type="InterPro" id="IPR038404">
    <property type="entry name" value="TRAP_DctP_sf"/>
</dbReference>
<dbReference type="GO" id="GO:0055085">
    <property type="term" value="P:transmembrane transport"/>
    <property type="evidence" value="ECO:0007669"/>
    <property type="project" value="InterPro"/>
</dbReference>
<gene>
    <name evidence="3" type="ORF">W911_15770</name>
</gene>
<keyword evidence="1 2" id="KW-0732">Signal</keyword>
<reference evidence="3 4" key="1">
    <citation type="journal article" date="2014" name="Genome Announc.">
        <title>Complete Genome Sequence of Hyphomicrobium nitrativorans Strain NL23, a Denitrifying Bacterium Isolated from Biofilm of a Methanol-Fed Denitrification System Treating Seawater at the Montreal Biodome.</title>
        <authorList>
            <person name="Martineau C."/>
            <person name="Villeneuve C."/>
            <person name="Mauffrey F."/>
            <person name="Villemur R."/>
        </authorList>
    </citation>
    <scope>NUCLEOTIDE SEQUENCE [LARGE SCALE GENOMIC DNA]</scope>
    <source>
        <strain evidence="3">NL23</strain>
    </source>
</reference>
<proteinExistence type="predicted"/>
<dbReference type="EMBL" id="CP006912">
    <property type="protein sequence ID" value="AHB50394.1"/>
    <property type="molecule type" value="Genomic_DNA"/>
</dbReference>
<evidence type="ECO:0000313" key="3">
    <source>
        <dbReference type="EMBL" id="AHB50394.1"/>
    </source>
</evidence>
<dbReference type="OrthoDB" id="7931700at2"/>
<evidence type="ECO:0000313" key="4">
    <source>
        <dbReference type="Proteomes" id="UP000018542"/>
    </source>
</evidence>
<dbReference type="InterPro" id="IPR018389">
    <property type="entry name" value="DctP_fam"/>
</dbReference>
<dbReference type="KEGG" id="hni:W911_15770"/>
<dbReference type="RefSeq" id="WP_023788455.1">
    <property type="nucleotide sequence ID" value="NC_022997.1"/>
</dbReference>
<protein>
    <recommendedName>
        <fullName evidence="5">C4-dicarboxylate ABC transporter substrate-binding protein</fullName>
    </recommendedName>
</protein>